<dbReference type="SMART" id="SM00267">
    <property type="entry name" value="GGDEF"/>
    <property type="match status" value="1"/>
</dbReference>
<feature type="domain" description="EAL" evidence="2">
    <location>
        <begin position="581"/>
        <end position="831"/>
    </location>
</feature>
<dbReference type="Gene3D" id="3.30.450.20">
    <property type="entry name" value="PAS domain"/>
    <property type="match status" value="2"/>
</dbReference>
<dbReference type="PANTHER" id="PTHR44757:SF2">
    <property type="entry name" value="BIOFILM ARCHITECTURE MAINTENANCE PROTEIN MBAA"/>
    <property type="match status" value="1"/>
</dbReference>
<dbReference type="NCBIfam" id="TIGR00229">
    <property type="entry name" value="sensory_box"/>
    <property type="match status" value="1"/>
</dbReference>
<dbReference type="Pfam" id="PF13188">
    <property type="entry name" value="PAS_8"/>
    <property type="match status" value="1"/>
</dbReference>
<accession>A0ABU7TVH7</accession>
<proteinExistence type="predicted"/>
<dbReference type="PROSITE" id="PS50112">
    <property type="entry name" value="PAS"/>
    <property type="match status" value="1"/>
</dbReference>
<dbReference type="CDD" id="cd01949">
    <property type="entry name" value="GGDEF"/>
    <property type="match status" value="1"/>
</dbReference>
<dbReference type="Pfam" id="PF00563">
    <property type="entry name" value="EAL"/>
    <property type="match status" value="1"/>
</dbReference>
<feature type="domain" description="GGDEF" evidence="3">
    <location>
        <begin position="439"/>
        <end position="572"/>
    </location>
</feature>
<dbReference type="SUPFAM" id="SSF55785">
    <property type="entry name" value="PYP-like sensor domain (PAS domain)"/>
    <property type="match status" value="2"/>
</dbReference>
<dbReference type="PROSITE" id="PS50887">
    <property type="entry name" value="GGDEF"/>
    <property type="match status" value="1"/>
</dbReference>
<evidence type="ECO:0000259" key="3">
    <source>
        <dbReference type="PROSITE" id="PS50887"/>
    </source>
</evidence>
<dbReference type="Gene3D" id="3.30.70.270">
    <property type="match status" value="1"/>
</dbReference>
<dbReference type="SMART" id="SM00091">
    <property type="entry name" value="PAS"/>
    <property type="match status" value="2"/>
</dbReference>
<dbReference type="NCBIfam" id="TIGR00254">
    <property type="entry name" value="GGDEF"/>
    <property type="match status" value="1"/>
</dbReference>
<dbReference type="PANTHER" id="PTHR44757">
    <property type="entry name" value="DIGUANYLATE CYCLASE DGCP"/>
    <property type="match status" value="1"/>
</dbReference>
<dbReference type="InterPro" id="IPR052155">
    <property type="entry name" value="Biofilm_reg_signaling"/>
</dbReference>
<protein>
    <submittedName>
        <fullName evidence="4">Diguanylate cyclase</fullName>
    </submittedName>
</protein>
<dbReference type="InterPro" id="IPR043128">
    <property type="entry name" value="Rev_trsase/Diguanyl_cyclase"/>
</dbReference>
<name>A0ABU7TVH7_9HYPH</name>
<dbReference type="SMART" id="SM00052">
    <property type="entry name" value="EAL"/>
    <property type="match status" value="1"/>
</dbReference>
<dbReference type="SUPFAM" id="SSF55073">
    <property type="entry name" value="Nucleotide cyclase"/>
    <property type="match status" value="1"/>
</dbReference>
<gene>
    <name evidence="4" type="ORF">MOTC310_25160</name>
</gene>
<dbReference type="InterPro" id="IPR035919">
    <property type="entry name" value="EAL_sf"/>
</dbReference>
<reference evidence="4 5" key="1">
    <citation type="journal article" date="2012" name="Genet. Mol. Biol.">
        <title>Analysis of 16S rRNA and mxaF genes revealing insights into Methylobacterium niche-specific plant association.</title>
        <authorList>
            <person name="Dourado M.N."/>
            <person name="Andreote F.D."/>
            <person name="Dini-Andreote F."/>
            <person name="Conti R."/>
            <person name="Araujo J.M."/>
            <person name="Araujo W.L."/>
        </authorList>
    </citation>
    <scope>NUCLEOTIDE SEQUENCE [LARGE SCALE GENOMIC DNA]</scope>
    <source>
        <strain evidence="4 5">TC3-10</strain>
    </source>
</reference>
<dbReference type="SUPFAM" id="SSF141868">
    <property type="entry name" value="EAL domain-like"/>
    <property type="match status" value="1"/>
</dbReference>
<evidence type="ECO:0000313" key="4">
    <source>
        <dbReference type="EMBL" id="MEE7493551.1"/>
    </source>
</evidence>
<dbReference type="EMBL" id="MLCA01000014">
    <property type="protein sequence ID" value="MEE7493551.1"/>
    <property type="molecule type" value="Genomic_DNA"/>
</dbReference>
<dbReference type="InterPro" id="IPR035965">
    <property type="entry name" value="PAS-like_dom_sf"/>
</dbReference>
<dbReference type="Gene3D" id="3.20.20.450">
    <property type="entry name" value="EAL domain"/>
    <property type="match status" value="1"/>
</dbReference>
<evidence type="ECO:0000313" key="5">
    <source>
        <dbReference type="Proteomes" id="UP001355206"/>
    </source>
</evidence>
<dbReference type="RefSeq" id="WP_331303748.1">
    <property type="nucleotide sequence ID" value="NZ_MLCA01000014.1"/>
</dbReference>
<dbReference type="PROSITE" id="PS50883">
    <property type="entry name" value="EAL"/>
    <property type="match status" value="1"/>
</dbReference>
<comment type="caution">
    <text evidence="4">The sequence shown here is derived from an EMBL/GenBank/DDBJ whole genome shotgun (WGS) entry which is preliminary data.</text>
</comment>
<dbReference type="InterPro" id="IPR001633">
    <property type="entry name" value="EAL_dom"/>
</dbReference>
<dbReference type="Proteomes" id="UP001355206">
    <property type="component" value="Unassembled WGS sequence"/>
</dbReference>
<keyword evidence="5" id="KW-1185">Reference proteome</keyword>
<evidence type="ECO:0000259" key="2">
    <source>
        <dbReference type="PROSITE" id="PS50883"/>
    </source>
</evidence>
<dbReference type="Pfam" id="PF00990">
    <property type="entry name" value="GGDEF"/>
    <property type="match status" value="1"/>
</dbReference>
<dbReference type="InterPro" id="IPR000160">
    <property type="entry name" value="GGDEF_dom"/>
</dbReference>
<dbReference type="CDD" id="cd01948">
    <property type="entry name" value="EAL"/>
    <property type="match status" value="1"/>
</dbReference>
<sequence length="838" mass="90336">MNNWGGSVSAQHDDGQTGKNLLRHWQDCRTPGAPIPSYEAVVLGSLGRLADRAALVTTRDGRAARILWAGQAFGAWLADGVEGSAGPPVEPSAADSSPVETLPVDALPIELREPVDEMVTSALSSGQPAHGRCDRLAAGVVTSTRLVGVPLGNRWGEPFVLIGFDGASVRTELVQAMFTATDQGILALSTVRDAAGRPVDFKIVALNRGAERLLERPAAALQWQRVGQLFPGTITARTIATLAAMVERGGRSAFELSRPRSDGGTLYLKVEAGCVGDLLSVTMTDVGDIKAREASFRLLFENNPVPMWVVADARDRFLAVNDAAVAHYGYSREQFLSRAPADLAVAAEEAAGLGLPTAAGSLHRRADGSAIAVSLFQRAMPFEGRQAVLEAAIDMTERRRAEARIAHMAHHDALTGLPNRVLFRDRLGEAIARHARDGEEAVLLCLDLDKFKIVNDTLGHPVGDALLREAAERIAGCLRKDDLVARLGGDEFAILVRGMDLPALADGPIARVIAELGRPFRLEGQDCHIGTSIGVACLPRDGTDPETLMKNADLALYRAKAEGGSTFRCFEPEMDAWVQARRRRENELREALARGQFSLVYQPLMDARADRILAFEALLRWNHPEHGPVSPAEFVPLAEETGLIVPIGAWVMQTAFAEAAAWPETIRLAVNLSPIQFRNRTLVETVRGALAATGLDPRRLELEITESVLLADSTANLATLHALRAMGIRIAMDDFGTGYSSLSYLRSFPFDKIKLDRSFVSQVGENTHCTAIVRAVASLGTSLGIATTAEGVETAEQLAMLRAEGYDEVQGFLFSRAVPGPEARRLIDREPVPDDRAA</sequence>
<dbReference type="CDD" id="cd00130">
    <property type="entry name" value="PAS"/>
    <property type="match status" value="1"/>
</dbReference>
<dbReference type="InterPro" id="IPR000014">
    <property type="entry name" value="PAS"/>
</dbReference>
<evidence type="ECO:0000259" key="1">
    <source>
        <dbReference type="PROSITE" id="PS50112"/>
    </source>
</evidence>
<dbReference type="Pfam" id="PF13426">
    <property type="entry name" value="PAS_9"/>
    <property type="match status" value="1"/>
</dbReference>
<feature type="domain" description="PAS" evidence="1">
    <location>
        <begin position="292"/>
        <end position="338"/>
    </location>
</feature>
<organism evidence="4 5">
    <name type="scientific">Methylobacterium oryzae</name>
    <dbReference type="NCBI Taxonomy" id="334852"/>
    <lineage>
        <taxon>Bacteria</taxon>
        <taxon>Pseudomonadati</taxon>
        <taxon>Pseudomonadota</taxon>
        <taxon>Alphaproteobacteria</taxon>
        <taxon>Hyphomicrobiales</taxon>
        <taxon>Methylobacteriaceae</taxon>
        <taxon>Methylobacterium</taxon>
    </lineage>
</organism>
<dbReference type="InterPro" id="IPR029787">
    <property type="entry name" value="Nucleotide_cyclase"/>
</dbReference>